<keyword evidence="4" id="KW-0735">Signal-anchor</keyword>
<keyword evidence="4" id="KW-0812">Transmembrane</keyword>
<comment type="similarity">
    <text evidence="2">Belongs to the glycosyltransferase 47 family.</text>
</comment>
<dbReference type="Pfam" id="PF03016">
    <property type="entry name" value="Exostosin_GT47"/>
    <property type="match status" value="1"/>
</dbReference>
<protein>
    <recommendedName>
        <fullName evidence="6">Exostosin GT47 domain-containing protein</fullName>
    </recommendedName>
</protein>
<keyword evidence="3" id="KW-0328">Glycosyltransferase</keyword>
<feature type="domain" description="Exostosin GT47" evidence="6">
    <location>
        <begin position="211"/>
        <end position="496"/>
    </location>
</feature>
<dbReference type="GO" id="GO:0016757">
    <property type="term" value="F:glycosyltransferase activity"/>
    <property type="evidence" value="ECO:0007669"/>
    <property type="project" value="UniProtKB-KW"/>
</dbReference>
<dbReference type="EMBL" id="JBBNAG010000013">
    <property type="protein sequence ID" value="KAK9082591.1"/>
    <property type="molecule type" value="Genomic_DNA"/>
</dbReference>
<keyword evidence="3" id="KW-0808">Transferase</keyword>
<dbReference type="InterPro" id="IPR040911">
    <property type="entry name" value="Exostosin_GT47"/>
</dbReference>
<comment type="subcellular location">
    <subcellularLocation>
        <location evidence="1">Golgi apparatus membrane</location>
        <topology evidence="1">Single-pass type II membrane protein</topology>
    </subcellularLocation>
</comment>
<evidence type="ECO:0000313" key="8">
    <source>
        <dbReference type="Proteomes" id="UP001419268"/>
    </source>
</evidence>
<sequence>MEGIVFVIFHSLMKELKRHSLFHRIKWRKFILAAAFFVATGALLQTCIVSYPPMSNWFLLPPLTLTPSSYNIFEKTSYNISSNTTSHIKGNLPMATFEHFPPLTSLHSLNSTTMLPPSAPVVEVRAKQKSRRQRRNTTRLAPSEPMIVPQRPRVVTPWQRHVWSLRPDEALVYARKEIDNSSPILANDPDLYAPVFRNVSLFRRSYELMESILKVYIYPDGRRPIFHTPQLMGIYASEGWFMKLMEENRQFVTRDPARAHLFYLPYSARQLQHALYVPNSHNIKPLSIFLRNYVKMLAAKYPFWNRTRGTDHFLVACHDWGPYTLTQHAELTKNTIKALCNADVSEGIFVAQKDVSLPETTIRRPRKPLRNIGGKRVSQRPILAFFAGNMHGRVRPKLLQYWRDKDEDMKIYGPLPNRISRKMSYIEHMKSSRFCLCPMGYEVNSPRIIEAIYYECVPVIIADNFVLPLNEVLDWSTFSVVVAEKDIPNLKKILTAIPLRRYLSMQTNVKMVQKHFLWNPRPVKYDLFHMILHSIWFSRLNQIQIQQG</sequence>
<dbReference type="AlphaFoldDB" id="A0AAP0HFE8"/>
<keyword evidence="5" id="KW-0333">Golgi apparatus</keyword>
<dbReference type="PANTHER" id="PTHR11062:SF59">
    <property type="entry name" value="EXOSTOSIN FAMILY PROTEIN"/>
    <property type="match status" value="1"/>
</dbReference>
<gene>
    <name evidence="7" type="ORF">Scep_029062</name>
</gene>
<evidence type="ECO:0000256" key="5">
    <source>
        <dbReference type="ARBA" id="ARBA00023034"/>
    </source>
</evidence>
<proteinExistence type="inferred from homology"/>
<evidence type="ECO:0000256" key="3">
    <source>
        <dbReference type="ARBA" id="ARBA00022676"/>
    </source>
</evidence>
<organism evidence="7 8">
    <name type="scientific">Stephania cephalantha</name>
    <dbReference type="NCBI Taxonomy" id="152367"/>
    <lineage>
        <taxon>Eukaryota</taxon>
        <taxon>Viridiplantae</taxon>
        <taxon>Streptophyta</taxon>
        <taxon>Embryophyta</taxon>
        <taxon>Tracheophyta</taxon>
        <taxon>Spermatophyta</taxon>
        <taxon>Magnoliopsida</taxon>
        <taxon>Ranunculales</taxon>
        <taxon>Menispermaceae</taxon>
        <taxon>Menispermoideae</taxon>
        <taxon>Cissampelideae</taxon>
        <taxon>Stephania</taxon>
    </lineage>
</organism>
<comment type="caution">
    <text evidence="7">The sequence shown here is derived from an EMBL/GenBank/DDBJ whole genome shotgun (WGS) entry which is preliminary data.</text>
</comment>
<evidence type="ECO:0000259" key="6">
    <source>
        <dbReference type="Pfam" id="PF03016"/>
    </source>
</evidence>
<dbReference type="GO" id="GO:0000139">
    <property type="term" value="C:Golgi membrane"/>
    <property type="evidence" value="ECO:0007669"/>
    <property type="project" value="UniProtKB-SubCell"/>
</dbReference>
<keyword evidence="8" id="KW-1185">Reference proteome</keyword>
<dbReference type="PANTHER" id="PTHR11062">
    <property type="entry name" value="EXOSTOSIN HEPARAN SULFATE GLYCOSYLTRANSFERASE -RELATED"/>
    <property type="match status" value="1"/>
</dbReference>
<dbReference type="Proteomes" id="UP001419268">
    <property type="component" value="Unassembled WGS sequence"/>
</dbReference>
<accession>A0AAP0HFE8</accession>
<reference evidence="7 8" key="1">
    <citation type="submission" date="2024-01" db="EMBL/GenBank/DDBJ databases">
        <title>Genome assemblies of Stephania.</title>
        <authorList>
            <person name="Yang L."/>
        </authorList>
    </citation>
    <scope>NUCLEOTIDE SEQUENCE [LARGE SCALE GENOMIC DNA]</scope>
    <source>
        <strain evidence="7">JXDWG</strain>
        <tissue evidence="7">Leaf</tissue>
    </source>
</reference>
<evidence type="ECO:0000256" key="4">
    <source>
        <dbReference type="ARBA" id="ARBA00022968"/>
    </source>
</evidence>
<evidence type="ECO:0000313" key="7">
    <source>
        <dbReference type="EMBL" id="KAK9082591.1"/>
    </source>
</evidence>
<name>A0AAP0HFE8_9MAGN</name>
<evidence type="ECO:0000256" key="1">
    <source>
        <dbReference type="ARBA" id="ARBA00004323"/>
    </source>
</evidence>
<dbReference type="InterPro" id="IPR004263">
    <property type="entry name" value="Exostosin"/>
</dbReference>
<evidence type="ECO:0000256" key="2">
    <source>
        <dbReference type="ARBA" id="ARBA00010271"/>
    </source>
</evidence>